<comment type="caution">
    <text evidence="1">The sequence shown here is derived from an EMBL/GenBank/DDBJ whole genome shotgun (WGS) entry which is preliminary data.</text>
</comment>
<proteinExistence type="predicted"/>
<evidence type="ECO:0000313" key="1">
    <source>
        <dbReference type="EMBL" id="GHB75147.1"/>
    </source>
</evidence>
<protein>
    <submittedName>
        <fullName evidence="1">Uncharacterized protein</fullName>
    </submittedName>
</protein>
<keyword evidence="2" id="KW-1185">Reference proteome</keyword>
<sequence>MGDIAMNDATGYVSAEELIELSEAPDSLAAGWTPTIITTVVVGASAAMQGGCPTSACTKRC</sequence>
<dbReference type="NCBIfam" id="NF038161">
    <property type="entry name" value="lant_II_LchA2"/>
    <property type="match status" value="1"/>
</dbReference>
<dbReference type="Proteomes" id="UP000642673">
    <property type="component" value="Unassembled WGS sequence"/>
</dbReference>
<organism evidence="1 2">
    <name type="scientific">Streptomyces cirratus</name>
    <dbReference type="NCBI Taxonomy" id="68187"/>
    <lineage>
        <taxon>Bacteria</taxon>
        <taxon>Bacillati</taxon>
        <taxon>Actinomycetota</taxon>
        <taxon>Actinomycetes</taxon>
        <taxon>Kitasatosporales</taxon>
        <taxon>Streptomycetaceae</taxon>
        <taxon>Streptomyces</taxon>
    </lineage>
</organism>
<dbReference type="EMBL" id="BMVP01000013">
    <property type="protein sequence ID" value="GHB75147.1"/>
    <property type="molecule type" value="Genomic_DNA"/>
</dbReference>
<reference evidence="2" key="1">
    <citation type="journal article" date="2019" name="Int. J. Syst. Evol. Microbiol.">
        <title>The Global Catalogue of Microorganisms (GCM) 10K type strain sequencing project: providing services to taxonomists for standard genome sequencing and annotation.</title>
        <authorList>
            <consortium name="The Broad Institute Genomics Platform"/>
            <consortium name="The Broad Institute Genome Sequencing Center for Infectious Disease"/>
            <person name="Wu L."/>
            <person name="Ma J."/>
        </authorList>
    </citation>
    <scope>NUCLEOTIDE SEQUENCE [LARGE SCALE GENOMIC DNA]</scope>
    <source>
        <strain evidence="2">JCM 4738</strain>
    </source>
</reference>
<name>A0ABQ3F355_9ACTN</name>
<accession>A0ABQ3F355</accession>
<dbReference type="RefSeq" id="WP_190186649.1">
    <property type="nucleotide sequence ID" value="NZ_BMVP01000013.1"/>
</dbReference>
<evidence type="ECO:0000313" key="2">
    <source>
        <dbReference type="Proteomes" id="UP000642673"/>
    </source>
</evidence>
<gene>
    <name evidence="1" type="ORF">GCM10010347_51880</name>
</gene>